<dbReference type="EMBL" id="CP001511">
    <property type="protein sequence ID" value="ACS44031.1"/>
    <property type="molecule type" value="Genomic_DNA"/>
</dbReference>
<keyword evidence="2" id="KW-1185">Reference proteome</keyword>
<geneLocation type="plasmid" evidence="1 2">
    <name>megaplasmid</name>
</geneLocation>
<dbReference type="KEGG" id="mea:Mex_2p1290"/>
<dbReference type="RefSeq" id="WP_003595968.1">
    <property type="nucleotide sequence ID" value="NC_012811.1"/>
</dbReference>
<dbReference type="AlphaFoldDB" id="C5B6E9"/>
<protein>
    <submittedName>
        <fullName evidence="1">Uncharacterized protein</fullName>
    </submittedName>
</protein>
<reference evidence="1 2" key="1">
    <citation type="journal article" date="2009" name="PLoS ONE">
        <title>Methylobacterium genome sequences: a reference blueprint to investigate microbial metabolism of C1 compounds from natural and industrial sources.</title>
        <authorList>
            <person name="Vuilleumier S."/>
            <person name="Chistoserdova L."/>
            <person name="Lee M.-C."/>
            <person name="Bringel F."/>
            <person name="Lajus A."/>
            <person name="Zhou Y."/>
            <person name="Gourion B."/>
            <person name="Barbe V."/>
            <person name="Chang J."/>
            <person name="Cruveiller S."/>
            <person name="Dossat C."/>
            <person name="Gillett W."/>
            <person name="Gruffaz C."/>
            <person name="Haugen E."/>
            <person name="Hourcade E."/>
            <person name="Levy R."/>
            <person name="Mangenot S."/>
            <person name="Muller E."/>
            <person name="Nadalig T."/>
            <person name="Pagni M."/>
            <person name="Penny C."/>
            <person name="Peyraud R."/>
            <person name="Robinson D.G."/>
            <person name="Roche D."/>
            <person name="Rouy Z."/>
            <person name="Saenampechek C."/>
            <person name="Salvignol G."/>
            <person name="Vallenet D."/>
            <person name="Wu Z."/>
            <person name="Marx C.J."/>
            <person name="Vorholt J.A."/>
            <person name="Olson M.V."/>
            <person name="Kaul R."/>
            <person name="Weissenbach J."/>
            <person name="Medigue C."/>
            <person name="Lidstrom M.E."/>
        </authorList>
    </citation>
    <scope>NUCLEOTIDE SEQUENCE [LARGE SCALE GENOMIC DNA]</scope>
    <source>
        <strain evidence="2">ATCC 14718 / DSM 1338 / JCM 2805 / NCIMB 9133 / AM1</strain>
    </source>
</reference>
<dbReference type="Proteomes" id="UP000009081">
    <property type="component" value="Plasmid megaplasmid"/>
</dbReference>
<sequence length="77" mass="8528">MQGRIKRGWYRGADYGSDHVLRVRRAGDASLATLWSRGAGRPCAAGSILSMAEWRRLLPDEPIRSVDDEEEASPRGS</sequence>
<keyword evidence="1" id="KW-0614">Plasmid</keyword>
<name>C5B6E9_METEA</name>
<evidence type="ECO:0000313" key="1">
    <source>
        <dbReference type="EMBL" id="ACS44031.1"/>
    </source>
</evidence>
<evidence type="ECO:0000313" key="2">
    <source>
        <dbReference type="Proteomes" id="UP000009081"/>
    </source>
</evidence>
<dbReference type="HOGENOM" id="CLU_2634016_0_0_5"/>
<gene>
    <name evidence="1" type="ordered locus">MexAM1_META2p1290</name>
</gene>
<accession>C5B6E9</accession>
<proteinExistence type="predicted"/>
<organism evidence="1 2">
    <name type="scientific">Methylorubrum extorquens (strain ATCC 14718 / DSM 1338 / JCM 2805 / NCIMB 9133 / AM1)</name>
    <name type="common">Methylobacterium extorquens</name>
    <dbReference type="NCBI Taxonomy" id="272630"/>
    <lineage>
        <taxon>Bacteria</taxon>
        <taxon>Pseudomonadati</taxon>
        <taxon>Pseudomonadota</taxon>
        <taxon>Alphaproteobacteria</taxon>
        <taxon>Hyphomicrobiales</taxon>
        <taxon>Methylobacteriaceae</taxon>
        <taxon>Methylorubrum</taxon>
    </lineage>
</organism>